<keyword evidence="2" id="KW-1185">Reference proteome</keyword>
<reference evidence="1 2" key="1">
    <citation type="journal article" date="2014" name="Genome Biol. Evol.">
        <title>Genome degeneration and adaptation in a nascent stage of symbiosis.</title>
        <authorList>
            <person name="Oakeson K.F."/>
            <person name="Gil R."/>
            <person name="Clayton A.L."/>
            <person name="Dunn D.M."/>
            <person name="von Niederhausern A.C."/>
            <person name="Hamil C."/>
            <person name="Aoyagi A."/>
            <person name="Duval B."/>
            <person name="Baca A."/>
            <person name="Silva F.J."/>
            <person name="Vallier A."/>
            <person name="Jackson D.G."/>
            <person name="Latorre A."/>
            <person name="Weiss R.B."/>
            <person name="Heddi A."/>
            <person name="Moya A."/>
            <person name="Dale C."/>
        </authorList>
    </citation>
    <scope>NUCLEOTIDE SEQUENCE [LARGE SCALE GENOMIC DNA]</scope>
    <source>
        <strain evidence="2">none</strain>
    </source>
</reference>
<dbReference type="AlphaFoldDB" id="W0HQ32"/>
<organism evidence="1 2">
    <name type="scientific">Candidatus Sodalis pierantonii str. SOPE</name>
    <dbReference type="NCBI Taxonomy" id="2342"/>
    <lineage>
        <taxon>Bacteria</taxon>
        <taxon>Pseudomonadati</taxon>
        <taxon>Pseudomonadota</taxon>
        <taxon>Gammaproteobacteria</taxon>
        <taxon>Enterobacterales</taxon>
        <taxon>Bruguierivoracaceae</taxon>
        <taxon>Sodalis</taxon>
    </lineage>
</organism>
<proteinExistence type="predicted"/>
<dbReference type="PATRIC" id="fig|2342.5.peg.2898"/>
<sequence>MISEIENAMMARLKDGLGRMVSSVGSYGGELEDVGAIARVLPACWVTFLGVQQTRPVSTHKHRFYTTGRFSVLLAAYSVRDEVSCNQLIRAVRRLMSRQDMGLPVEPLLSGRVRSLFSTRLNSDALAAYSCDFDTVWVEEALDNGRWLAPESDNDPDRLFADYQGRLDTSWPMHERTGLAYHLDDQPAVVAQDIVTIRAKDPD</sequence>
<evidence type="ECO:0000313" key="1">
    <source>
        <dbReference type="EMBL" id="AHF74335.1"/>
    </source>
</evidence>
<dbReference type="InterPro" id="IPR014972">
    <property type="entry name" value="Phage_Mu_Gp37"/>
</dbReference>
<dbReference type="RefSeq" id="WP_038468832.1">
    <property type="nucleotide sequence ID" value="NZ_CP006568.1"/>
</dbReference>
<dbReference type="STRING" id="2342.SOPEG_2713"/>
<dbReference type="Proteomes" id="UP000019025">
    <property type="component" value="Chromosome"/>
</dbReference>
<dbReference type="Pfam" id="PF08873">
    <property type="entry name" value="Phage_Mu_Gp37"/>
    <property type="match status" value="1"/>
</dbReference>
<dbReference type="HOGENOM" id="CLU_077360_0_0_6"/>
<accession>W0HQ32</accession>
<evidence type="ECO:0000313" key="2">
    <source>
        <dbReference type="Proteomes" id="UP000019025"/>
    </source>
</evidence>
<dbReference type="eggNOG" id="COG5003">
    <property type="taxonomic scope" value="Bacteria"/>
</dbReference>
<name>W0HQ32_9GAMM</name>
<gene>
    <name evidence="1" type="ORF">SOPEG_2713</name>
</gene>
<protein>
    <recommendedName>
        <fullName evidence="3">Mu-like prophage FluMu protein gp37</fullName>
    </recommendedName>
</protein>
<evidence type="ECO:0008006" key="3">
    <source>
        <dbReference type="Google" id="ProtNLM"/>
    </source>
</evidence>
<dbReference type="KEGG" id="pes:SOPEG_2713"/>
<dbReference type="EMBL" id="CP006568">
    <property type="protein sequence ID" value="AHF74335.1"/>
    <property type="molecule type" value="Genomic_DNA"/>
</dbReference>